<proteinExistence type="predicted"/>
<accession>U9SMG5</accession>
<gene>
    <name evidence="1" type="ORF">GLOINDRAFT_13862</name>
</gene>
<evidence type="ECO:0000313" key="1">
    <source>
        <dbReference type="EMBL" id="ERZ95197.1"/>
    </source>
</evidence>
<dbReference type="AlphaFoldDB" id="U9SMG5"/>
<sequence length="63" mass="7633">MSSMSSSHLMFRIYEKDSFYRAMTNLIPIDAQRHLPIDVNRSSKLWEWFTQTEFHCNSFQSER</sequence>
<organism evidence="1">
    <name type="scientific">Rhizophagus irregularis (strain DAOM 181602 / DAOM 197198 / MUCL 43194)</name>
    <name type="common">Arbuscular mycorrhizal fungus</name>
    <name type="synonym">Glomus intraradices</name>
    <dbReference type="NCBI Taxonomy" id="747089"/>
    <lineage>
        <taxon>Eukaryota</taxon>
        <taxon>Fungi</taxon>
        <taxon>Fungi incertae sedis</taxon>
        <taxon>Mucoromycota</taxon>
        <taxon>Glomeromycotina</taxon>
        <taxon>Glomeromycetes</taxon>
        <taxon>Glomerales</taxon>
        <taxon>Glomeraceae</taxon>
        <taxon>Rhizophagus</taxon>
    </lineage>
</organism>
<dbReference type="HOGENOM" id="CLU_2886965_0_0_1"/>
<dbReference type="EMBL" id="KI301422">
    <property type="protein sequence ID" value="ERZ95197.1"/>
    <property type="molecule type" value="Genomic_DNA"/>
</dbReference>
<reference evidence="1" key="1">
    <citation type="submission" date="2013-07" db="EMBL/GenBank/DDBJ databases">
        <title>The genome of an arbuscular mycorrhizal fungus provides insights into the evolution of the oldest plant symbiosis.</title>
        <authorList>
            <consortium name="DOE Joint Genome Institute"/>
            <person name="Tisserant E."/>
            <person name="Malbreil M."/>
            <person name="Kuo A."/>
            <person name="Kohler A."/>
            <person name="Symeonidi A."/>
            <person name="Balestrini R."/>
            <person name="Charron P."/>
            <person name="Duensing N."/>
            <person name="Frei-dit-Frey N."/>
            <person name="Gianinazzi-Pearson V."/>
            <person name="Gilbert B."/>
            <person name="Handa Y."/>
            <person name="Hijri M."/>
            <person name="Kaul R."/>
            <person name="Kawaguchi M."/>
            <person name="Krajinski F."/>
            <person name="Lammers P."/>
            <person name="Lapierre D."/>
            <person name="Masclaux F.G."/>
            <person name="Murat C."/>
            <person name="Morin E."/>
            <person name="Ndikumana S."/>
            <person name="Pagni M."/>
            <person name="Petitpierre D."/>
            <person name="Requena N."/>
            <person name="Rosikiewicz P."/>
            <person name="Riley R."/>
            <person name="Saito K."/>
            <person name="San Clemente H."/>
            <person name="Shapiro H."/>
            <person name="van Tuinen D."/>
            <person name="Becard G."/>
            <person name="Bonfante P."/>
            <person name="Paszkowski U."/>
            <person name="Shachar-Hill Y."/>
            <person name="Young J.P."/>
            <person name="Sanders I.R."/>
            <person name="Henrissat B."/>
            <person name="Rensing S.A."/>
            <person name="Grigoriev I.V."/>
            <person name="Corradi N."/>
            <person name="Roux C."/>
            <person name="Martin F."/>
        </authorList>
    </citation>
    <scope>NUCLEOTIDE SEQUENCE</scope>
    <source>
        <strain evidence="1">DAOM 197198</strain>
    </source>
</reference>
<protein>
    <submittedName>
        <fullName evidence="1">Uncharacterized protein</fullName>
    </submittedName>
</protein>
<name>U9SMG5_RHIID</name>